<keyword evidence="2" id="KW-0732">Signal</keyword>
<name>A0ABY7GT17_9BACT</name>
<evidence type="ECO:0000256" key="1">
    <source>
        <dbReference type="SAM" id="MobiDB-lite"/>
    </source>
</evidence>
<protein>
    <submittedName>
        <fullName evidence="3">MYXO-CTERM sorting domain-containing protein</fullName>
    </submittedName>
</protein>
<feature type="chain" id="PRO_5046054863" evidence="2">
    <location>
        <begin position="32"/>
        <end position="412"/>
    </location>
</feature>
<feature type="region of interest" description="Disordered" evidence="1">
    <location>
        <begin position="320"/>
        <end position="391"/>
    </location>
</feature>
<organism evidence="3 4">
    <name type="scientific">Nannocystis punicea</name>
    <dbReference type="NCBI Taxonomy" id="2995304"/>
    <lineage>
        <taxon>Bacteria</taxon>
        <taxon>Pseudomonadati</taxon>
        <taxon>Myxococcota</taxon>
        <taxon>Polyangia</taxon>
        <taxon>Nannocystales</taxon>
        <taxon>Nannocystaceae</taxon>
        <taxon>Nannocystis</taxon>
    </lineage>
</organism>
<dbReference type="RefSeq" id="WP_269032414.1">
    <property type="nucleotide sequence ID" value="NZ_CP114040.1"/>
</dbReference>
<sequence>MTRKHFFPLITTCLASLVLIGGALAPKQARACDPVFDECLADLELLTEGPLPLDGGLVWRPVFVTPEAASFTADGVTTVVVTPMGGGPEVPGTVSGVAGVEVIVWRPTEPLPADTSFDVEITFANSELFCFGDFEPTLTRQFTVATGSETAPPLLVPELTGEPSVRVSDSVRGDTLVCCDGAFPTWTMVDDCGIGLDWSEGICASLSGVGWLEATLTLDADAVAAEGGQVGYTFESDAGNYAFPAGTAQISVTASQPICGTVRATRLATGEETVGSEVCFGLELQDMLGEQAIDPLPALAACVGQPYTCELLDNDESWDPNACTPWPDGSAPTTSAGSEGSAGESDSSAGGSASSSEGSESSASSEGGGSDSDTAGTDTDKGGCACAAGPAESGWGLAALLLPWLGRRRSRR</sequence>
<gene>
    <name evidence="3" type="ORF">O0S08_28125</name>
</gene>
<feature type="compositionally biased region" description="Low complexity" evidence="1">
    <location>
        <begin position="329"/>
        <end position="377"/>
    </location>
</feature>
<feature type="signal peptide" evidence="2">
    <location>
        <begin position="1"/>
        <end position="31"/>
    </location>
</feature>
<proteinExistence type="predicted"/>
<dbReference type="Proteomes" id="UP001164459">
    <property type="component" value="Chromosome"/>
</dbReference>
<accession>A0ABY7GT17</accession>
<evidence type="ECO:0000313" key="4">
    <source>
        <dbReference type="Proteomes" id="UP001164459"/>
    </source>
</evidence>
<dbReference type="EMBL" id="CP114040">
    <property type="protein sequence ID" value="WAS90080.1"/>
    <property type="molecule type" value="Genomic_DNA"/>
</dbReference>
<dbReference type="NCBIfam" id="TIGR03901">
    <property type="entry name" value="MYXO-CTERM"/>
    <property type="match status" value="1"/>
</dbReference>
<dbReference type="InterPro" id="IPR024038">
    <property type="entry name" value="MYXO-CTERM"/>
</dbReference>
<evidence type="ECO:0000313" key="3">
    <source>
        <dbReference type="EMBL" id="WAS90080.1"/>
    </source>
</evidence>
<keyword evidence="4" id="KW-1185">Reference proteome</keyword>
<reference evidence="3" key="1">
    <citation type="submission" date="2022-11" db="EMBL/GenBank/DDBJ databases">
        <title>Minimal conservation of predation-associated metabolite biosynthetic gene clusters underscores biosynthetic potential of Myxococcota including descriptions for ten novel species: Archangium lansinium sp. nov., Myxococcus landrumus sp. nov., Nannocystis bai.</title>
        <authorList>
            <person name="Ahearne A."/>
            <person name="Stevens C."/>
            <person name="Dowd S."/>
        </authorList>
    </citation>
    <scope>NUCLEOTIDE SEQUENCE</scope>
    <source>
        <strain evidence="3">Fl3</strain>
    </source>
</reference>
<evidence type="ECO:0000256" key="2">
    <source>
        <dbReference type="SAM" id="SignalP"/>
    </source>
</evidence>